<dbReference type="GO" id="GO:0006400">
    <property type="term" value="P:tRNA modification"/>
    <property type="evidence" value="ECO:0007669"/>
    <property type="project" value="UniProtKB-UniRule"/>
</dbReference>
<evidence type="ECO:0000256" key="4">
    <source>
        <dbReference type="ARBA" id="ARBA00022694"/>
    </source>
</evidence>
<evidence type="ECO:0000313" key="11">
    <source>
        <dbReference type="Proteomes" id="UP000033489"/>
    </source>
</evidence>
<dbReference type="InterPro" id="IPR012796">
    <property type="entry name" value="Lysidine-tRNA-synth_C"/>
</dbReference>
<comment type="subcellular location">
    <subcellularLocation>
        <location evidence="1 8">Cytoplasm</location>
    </subcellularLocation>
</comment>
<keyword evidence="6 8" id="KW-0067">ATP-binding</keyword>
<dbReference type="GO" id="GO:0005524">
    <property type="term" value="F:ATP binding"/>
    <property type="evidence" value="ECO:0007669"/>
    <property type="project" value="UniProtKB-UniRule"/>
</dbReference>
<dbReference type="PATRIC" id="fig|28037.216.peg.130"/>
<dbReference type="NCBIfam" id="TIGR02433">
    <property type="entry name" value="lysidine_TilS_C"/>
    <property type="match status" value="1"/>
</dbReference>
<comment type="domain">
    <text evidence="8">The N-terminal region contains the highly conserved SGGXDS motif, predicted to be a P-loop motif involved in ATP binding.</text>
</comment>
<dbReference type="OrthoDB" id="9807403at2"/>
<dbReference type="SUPFAM" id="SSF52402">
    <property type="entry name" value="Adenine nucleotide alpha hydrolases-like"/>
    <property type="match status" value="1"/>
</dbReference>
<dbReference type="NCBIfam" id="TIGR02432">
    <property type="entry name" value="lysidine_TilS_N"/>
    <property type="match status" value="1"/>
</dbReference>
<evidence type="ECO:0000256" key="1">
    <source>
        <dbReference type="ARBA" id="ARBA00004496"/>
    </source>
</evidence>
<evidence type="ECO:0000256" key="2">
    <source>
        <dbReference type="ARBA" id="ARBA00022490"/>
    </source>
</evidence>
<dbReference type="InterPro" id="IPR012795">
    <property type="entry name" value="tRNA_Ile_lys_synt_N"/>
</dbReference>
<dbReference type="GO" id="GO:0032267">
    <property type="term" value="F:tRNA(Ile)-lysidine synthase activity"/>
    <property type="evidence" value="ECO:0007669"/>
    <property type="project" value="UniProtKB-EC"/>
</dbReference>
<name>A0A0F2E7R6_9STRE</name>
<dbReference type="SUPFAM" id="SSF56037">
    <property type="entry name" value="PheT/TilS domain"/>
    <property type="match status" value="1"/>
</dbReference>
<evidence type="ECO:0000256" key="8">
    <source>
        <dbReference type="HAMAP-Rule" id="MF_01161"/>
    </source>
</evidence>
<gene>
    <name evidence="8" type="primary">tilS</name>
    <name evidence="10" type="ORF">TZ94_00141</name>
</gene>
<evidence type="ECO:0000256" key="7">
    <source>
        <dbReference type="ARBA" id="ARBA00048539"/>
    </source>
</evidence>
<comment type="caution">
    <text evidence="10">The sequence shown here is derived from an EMBL/GenBank/DDBJ whole genome shotgun (WGS) entry which is preliminary data.</text>
</comment>
<dbReference type="PANTHER" id="PTHR43033">
    <property type="entry name" value="TRNA(ILE)-LYSIDINE SYNTHASE-RELATED"/>
    <property type="match status" value="1"/>
</dbReference>
<dbReference type="CDD" id="cd01992">
    <property type="entry name" value="TilS_N"/>
    <property type="match status" value="1"/>
</dbReference>
<evidence type="ECO:0000256" key="5">
    <source>
        <dbReference type="ARBA" id="ARBA00022741"/>
    </source>
</evidence>
<reference evidence="10 11" key="1">
    <citation type="submission" date="2015-02" db="EMBL/GenBank/DDBJ databases">
        <title>Evolution of amylase-binding proteins of oral streptococcal species.</title>
        <authorList>
            <person name="Haase E.M."/>
        </authorList>
    </citation>
    <scope>NUCLEOTIDE SEQUENCE [LARGE SCALE GENOMIC DNA]</scope>
    <source>
        <strain evidence="10 11">UC921A</strain>
    </source>
</reference>
<dbReference type="HAMAP" id="MF_01161">
    <property type="entry name" value="tRNA_Ile_lys_synt"/>
    <property type="match status" value="1"/>
</dbReference>
<comment type="similarity">
    <text evidence="8">Belongs to the tRNA(Ile)-lysidine synthase family.</text>
</comment>
<dbReference type="PANTHER" id="PTHR43033:SF1">
    <property type="entry name" value="TRNA(ILE)-LYSIDINE SYNTHASE-RELATED"/>
    <property type="match status" value="1"/>
</dbReference>
<protein>
    <recommendedName>
        <fullName evidence="8">tRNA(Ile)-lysidine synthase</fullName>
        <ecNumber evidence="8">6.3.4.19</ecNumber>
    </recommendedName>
    <alternativeName>
        <fullName evidence="8">tRNA(Ile)-2-lysyl-cytidine synthase</fullName>
    </alternativeName>
    <alternativeName>
        <fullName evidence="8">tRNA(Ile)-lysidine synthetase</fullName>
    </alternativeName>
</protein>
<dbReference type="AlphaFoldDB" id="A0A0F2E7R6"/>
<feature type="binding site" evidence="8">
    <location>
        <begin position="27"/>
        <end position="32"/>
    </location>
    <ligand>
        <name>ATP</name>
        <dbReference type="ChEBI" id="CHEBI:30616"/>
    </ligand>
</feature>
<dbReference type="Gene3D" id="3.40.50.620">
    <property type="entry name" value="HUPs"/>
    <property type="match status" value="1"/>
</dbReference>
<evidence type="ECO:0000259" key="9">
    <source>
        <dbReference type="SMART" id="SM00977"/>
    </source>
</evidence>
<sequence length="425" mass="50165">MRDRDFLNHFLEKGYFKNHSSVVLALSGGLDSMFLFHLLSNYQKELGIELFLAHVNHKQRPESDIEENELRKLAEEVGVPIYVAGFTGDFSEANARQFRYEFFREVMAKTSSTALVTAHHADDQAETIFMRIIRGVRLQHLSAIKERQEFDKGELIRPLLSFYKKDFPEIEHFEDRTNKENSYFRNRVRNLYLPQLEKENVQVKRAFLEFGKEVSDYQIALAEFSQTIDVEDLTQFLSFSEAIQRVLLQQYLSHFPDLNITREQFQEIHHILRTRSQYHHHLKNGYELVKEYQHFQICKIRPKSDEKSSNCVLDYQNQVHFEGYLFSFGIPLEGKNIQKINVSRETSLILRHRQPGDYLIKNGHRKKLRRLFIDLKIPTEKRGNAIIVEQFGQICSILGIELSDLSIKMKNDIMNTILYIEKIDR</sequence>
<keyword evidence="3 8" id="KW-0436">Ligase</keyword>
<dbReference type="GO" id="GO:0005737">
    <property type="term" value="C:cytoplasm"/>
    <property type="evidence" value="ECO:0007669"/>
    <property type="project" value="UniProtKB-SubCell"/>
</dbReference>
<dbReference type="EMBL" id="JYGT01000003">
    <property type="protein sequence ID" value="KJQ78300.1"/>
    <property type="molecule type" value="Genomic_DNA"/>
</dbReference>
<comment type="catalytic activity">
    <reaction evidence="7 8">
        <text>cytidine(34) in tRNA(Ile2) + L-lysine + ATP = lysidine(34) in tRNA(Ile2) + AMP + diphosphate + H(+)</text>
        <dbReference type="Rhea" id="RHEA:43744"/>
        <dbReference type="Rhea" id="RHEA-COMP:10625"/>
        <dbReference type="Rhea" id="RHEA-COMP:10670"/>
        <dbReference type="ChEBI" id="CHEBI:15378"/>
        <dbReference type="ChEBI" id="CHEBI:30616"/>
        <dbReference type="ChEBI" id="CHEBI:32551"/>
        <dbReference type="ChEBI" id="CHEBI:33019"/>
        <dbReference type="ChEBI" id="CHEBI:82748"/>
        <dbReference type="ChEBI" id="CHEBI:83665"/>
        <dbReference type="ChEBI" id="CHEBI:456215"/>
        <dbReference type="EC" id="6.3.4.19"/>
    </reaction>
</comment>
<keyword evidence="2 8" id="KW-0963">Cytoplasm</keyword>
<dbReference type="SMART" id="SM00977">
    <property type="entry name" value="TilS_C"/>
    <property type="match status" value="1"/>
</dbReference>
<feature type="domain" description="Lysidine-tRNA(Ile) synthetase C-terminal" evidence="9">
    <location>
        <begin position="348"/>
        <end position="407"/>
    </location>
</feature>
<dbReference type="InterPro" id="IPR014729">
    <property type="entry name" value="Rossmann-like_a/b/a_fold"/>
</dbReference>
<dbReference type="Pfam" id="PF11734">
    <property type="entry name" value="TilS_C"/>
    <property type="match status" value="1"/>
</dbReference>
<dbReference type="InterPro" id="IPR012094">
    <property type="entry name" value="tRNA_Ile_lys_synt"/>
</dbReference>
<organism evidence="10 11">
    <name type="scientific">Streptococcus infantis</name>
    <dbReference type="NCBI Taxonomy" id="68892"/>
    <lineage>
        <taxon>Bacteria</taxon>
        <taxon>Bacillati</taxon>
        <taxon>Bacillota</taxon>
        <taxon>Bacilli</taxon>
        <taxon>Lactobacillales</taxon>
        <taxon>Streptococcaceae</taxon>
        <taxon>Streptococcus</taxon>
    </lineage>
</organism>
<dbReference type="Pfam" id="PF01171">
    <property type="entry name" value="ATP_bind_3"/>
    <property type="match status" value="1"/>
</dbReference>
<dbReference type="RefSeq" id="WP_045613237.1">
    <property type="nucleotide sequence ID" value="NZ_JASHGR010000006.1"/>
</dbReference>
<proteinExistence type="inferred from homology"/>
<keyword evidence="5 8" id="KW-0547">Nucleotide-binding</keyword>
<dbReference type="EC" id="6.3.4.19" evidence="8"/>
<keyword evidence="4 8" id="KW-0819">tRNA processing</keyword>
<evidence type="ECO:0000256" key="3">
    <source>
        <dbReference type="ARBA" id="ARBA00022598"/>
    </source>
</evidence>
<evidence type="ECO:0000256" key="6">
    <source>
        <dbReference type="ARBA" id="ARBA00022840"/>
    </source>
</evidence>
<evidence type="ECO:0000313" key="10">
    <source>
        <dbReference type="EMBL" id="KJQ78300.1"/>
    </source>
</evidence>
<dbReference type="InterPro" id="IPR011063">
    <property type="entry name" value="TilS/TtcA_N"/>
</dbReference>
<comment type="function">
    <text evidence="8">Ligates lysine onto the cytidine present at position 34 of the AUA codon-specific tRNA(Ile) that contains the anticodon CAU, in an ATP-dependent manner. Cytidine is converted to lysidine, thus changing the amino acid specificity of the tRNA from methionine to isoleucine.</text>
</comment>
<accession>A0A0F2E7R6</accession>
<dbReference type="Proteomes" id="UP000033489">
    <property type="component" value="Unassembled WGS sequence"/>
</dbReference>